<dbReference type="Pfam" id="PF18198">
    <property type="entry name" value="AAA_lid_11"/>
    <property type="match status" value="1"/>
</dbReference>
<evidence type="ECO:0000256" key="20">
    <source>
        <dbReference type="ARBA" id="ARBA00078768"/>
    </source>
</evidence>
<keyword evidence="8" id="KW-0547">Nucleotide-binding</keyword>
<dbReference type="SMART" id="SM00382">
    <property type="entry name" value="AAA"/>
    <property type="match status" value="3"/>
</dbReference>
<dbReference type="GO" id="GO:0005886">
    <property type="term" value="C:plasma membrane"/>
    <property type="evidence" value="ECO:0007669"/>
    <property type="project" value="UniProtKB-SubCell"/>
</dbReference>
<evidence type="ECO:0000256" key="1">
    <source>
        <dbReference type="ARBA" id="ARBA00004202"/>
    </source>
</evidence>
<comment type="subcellular location">
    <subcellularLocation>
        <location evidence="1">Cell membrane</location>
        <topology evidence="1">Peripheral membrane protein</topology>
    </subcellularLocation>
    <subcellularLocation>
        <location evidence="2">Cytoplasm</location>
        <location evidence="2">Cytoskeleton</location>
        <location evidence="2">Cilium axoneme</location>
    </subcellularLocation>
</comment>
<sequence>MPHGRVDVRKHFILTTTENYFGLKPSSSLLNGCEELNNFLDDGNEFVLAVHKNENDLCLSNKIEAGESREKVLVFFKLHPTVITEDNLHQNVLVSSMLESPISTLYQAVRQVFAPMLLKDERWSSAFDPKLAGLLGELEQGLGSVVRRAGTEHTGKRGQREDDVLGILTPVDEFQFWSDLSVSGESSTVKERAAYFSKLFKAIEKEYNGLDGVCFSDASELVELSRDTLDDVWRQNEHDGYPETRMLRLLDVIGGALGRYVQKKLSGVKLFDDPLLSVRESLKMGVVICEQWVSVCDHLTGQVWKRYTPYPWKGDKHRPKALYSLAQRLDEVVTIRTVHEKLLCVLPGGKQQALAPAGVFEPFSGLNPLQYNPYTEPLWRAAVGQFERAIGPAEQEAASRLKAYIADVQDNPHQLLQVFQKHKELIKRATVSKELQSERDTLLARLLDYIKGLQTDFKGRCHGAPGEKSGPLAGRNLPEVVNNIVWVRQLLHKVEDSIKIAEALLSDLPGFHAFLRFCDDLLEVLRAYEQEQFNDWSRDILSSLSDPKSGISLQASNRVMELDHLDGKLKIQYSDRLVTLLREVRQLSALGFPIPARIQQAANTADKFYRQAIILKQVAHFYNTIDQQMIPSQRPMMLNYALAFEQVIKQNPRSQSKESGGKVQITWDNPKELEVYIGKLQSAAERLSSENRKLRKWHTDFTEKVVNLMGVDLLRHQQRWKDGLQDLRTGFATLEAQGFRSGDMKAWRQHWNHQLYKALEHQYQTGLEALNKNLPEIHIDLTFKQGRLQFRPPLEEVRAKYFREMKRFISIPNQFKGVSAQGEELIFSIMIDRNASGFLTIFSKAEELFNRLLGVQEKFKEWVVLGKVDMEVLVEKHLSSVQDWEKNFKALKARGKESERLPSLEKVDCISVNCEPVKAVIDDLIQRLFDVLLMSLRKSIQGHTQEIDSFVTEALESLTSRPESIKEIGAANSSHSQIQARKPGILPQFQAAEEKNRLLRAVAGGGLDSLSSLRARWDKLELMMESHQLMIKEQVEVMRSNVESHIQAYRLELERFRARWDQLKPKDEIIEAGDQVSLLACVQIIRDKKQEFHEMEDTRKRLLEDCGHFELQAPDFSLAEETIRDIEEHGQMWSLYEEWYEGFQEKAKEDWITFRSKTYMFEEFLFGWQDRLRKLDQPTSMSVKLQREVDKYKSVVPVLKYVRGEHLSQDHWLDLFRLLGLPKGTTLERLTFWDLLSVADTITDRAVELKDLNSRAQAEVTIREALRELDLWGAGAAFTLTEYTDSAGHTLTLIKDWKDIVSQVGDNRCLLQSLKDSPYYRGFQDKVSLWEVRLSDLDEYLVSLNTIQRRWVYLEPIFGRGALPREQARFKRVDEDFRSIMADVQRDSRVTSLSSRAGIRNSLVTILDQLQRCQKSLNEFLEEKRSAFPRFYFIGDDDLLEILGQATNPTVIQSHLKKLFAGINSVAFDEDCQHIIAMRSLEGEVVPLRNIIRISNSVEVWLGQLSAEMKGTLKHLLYDCVSAGRKGEVDPSSYPSQILCLAEQIQFTEEVEKALRDSTLHQLEVELSAKLEHYTTVDTSSEESGNTESSVLQLKLKVLILDIIHNISVVKQLCEAGVSSPDAWAWRKQLRFYLNTDKHCSIQMVDAHFSYTYEYQGNAAKLVHTPLTDKCYLTLTQAMMMGLGGNPYGPAGTGKTESVKALGGLFGRQVLVFNCDEGIDVKSMGRIFVGLVKCGAWGCFDEFNRLEEAVLSAVSMQIQAIQNSLKNHRTVCELLGKEVVLDPNSGVFITLNPAGKGYGGRQKLPDNLKQLFRPVAMSRPDNELIAKVILYSEGFKDGEILGRKLVAIFNLARELLTPQQHYDWGLRALKTVLGGCGSLLQQQRKAGTKNKSKTTPGPMFESQNLPIKESDLVVQALRLNTMSKLTFADSSRFDALVRDVFPGVGFADVEDQTLSLALQAVYEEAHLELIPSQMKKAMELYEQLRQRMGVVIVGPSGAGKSTLWRMLRAAMGRMGRVVKQYTVNPKAMPRQQLLGHIDMDTREWADGVLTNSARQVVREPPEVSSWIICDGDIDPEWIESLNSVLDDNRLLTMPSGERIQFGPNVNFVFETHDLSCASPATISRMGMIFLSDEDTDVSALVKSWLKGQPEECRSNLENWLGDFFHRALDWVLKQNDLVVDTSLVGTVLNGLSHLGRVTERAEFVVSLIRGLGGNLHLKSRQDFAKEVLGWARETPPDPKKPLDTYYDSASGRLCAYTLERPDNLSIEELTHAHTLPVIQTPNMQRGLHCFSHWLSAQHQQPFILVGPEGCGKGMLLRYAFTRMRSTQVAVVHCSAQTSSRHVLQKLSQTCLLLSSNTGRAYRPKDCENLVLYLKDINLPKPDKWGTSNLIAFLQQVLTYHGFYDENLEWVGLENIQVVASMSTGGAVGRHTLTSRFSSIVRICTIDYPDREQLQTIYSAYLQPVLQRSLGNQAGWASTDKTHQLAGSLVQVYEQVKAKFTVDDHSHYLFTPCILTQWVLSLLRYDLTEGNGNVTDSVLEVVAYEARRLFRDRLVSKDMHSFDNMLSSVIRGDWGSDALDNMTERFYVTWGACEGGGLMAPGQSLPPHGKSLGHMDFNDLCQVIHKGTVLYGRDNRELDLLLFWEVCDFVSRVDRVLSCPGGSLLLAGRSGVGRRTATCLVSHMHGYTLYTPKISRGYTLKHFNNDLKAVMQLSGLEGQQVVLLLEDYQFVHPAFLEMVNSLLSSGEVPGLYSPEELEPLLSSLKDAASQDGFTGPLFNYFSYRIQQHLHVVLIMDCTNSNFTINCESNPALYRKCSVQWMEGWSQSSMKKIPEMLLAKVEGDVEKSGGAKGPKKKASTSGQADLCRSFLMIHESCSEHGATPSQYMSFLHVYTSIFSSKQSQLTLRQQHLQAGVSKLNEAKALVDELKRRAAEQSILLRTKQQEADSALQEITTSMQNASDQKTEMEKIKGKIAQEVSKCEERKRKIGDELKEVQPLVNEAKRAVGNIKPESLSEIRSLRMPPDVIRDILEGVLRLMGIFDTSWVSMKSFLAKRGVKEDIATFEARNISHEIRQSVEELLTRNKASFDPKNAMRASAAAAAAWVQANIQYSHVLERIQPLEREQAGLLEFQRRTTEAAKLEAEVSKAQETIQAAEKLIHQLDGEHTRWNAQVAEITEELDTLPNRAMLAAAFITYLSAAPEDRRRRSLETWMKASGLEKFDMRQFLCSESEQLIWKIEGLPSDDLSMENALVILQSAACPFLIDPSSRATEWLRIHLKEHRLEVINQQDANFITSLELAVRFGKTLIIQEMDGVEPVLYPLLRRDLRAQGPRYVVQIGDKVIDYNEDFRLFLATRNPAPFIPPDAASVITEVNFTTTRAGLRGQLLALTIQQEKPELETQKTRLLQQEEDKKIQLATLEESLLETLATSQGNILENKGLIDSLNQTKASSALIQDSLTESHRLQVSLDQERDAYLPLAETASKMYFVIMDLSRINSMYRFSLASFLRLFQRALQSNQEAETQVRISALEASLKSLVYEYICRSLFKADQLMFAMHFVSGMRPDLFQENEWDAFVGLVVGDMVRKADTQKALREQIPSWINQERIGAVAMFKSTFPSLYQSLSLNESDLWLSFSQSSNCEQEVPPTIAKKITPFQQVLLVQAFRPDRLQSAMAAFASQALGMKELSPPPLNLKRLYGETLEIEPILIIISAGADPSQELLELASETVGRDRYHEVAMGQGQADVALSTLRECSRSGDWLCLKNLHLATAWLPCLEKELNVLQPKAGFRLWLTAEVHPKFPSILLQSSLKITYEAPPGLKKNLLRTYESWTPEMISKGGLLPRAQSLFCLAWFHAVCQERRNYIPQGWTKFYEFSLSDLRAGFEIIDRLFEGGKVFQWEFVHGLLESAIYGGRIDNPCDLRILRSYLEQFFSSRLLSALANHGQRSKRAHPFPSQISLPNSCSILDYRSVIENLPEDDRPAFFGLPDNIERSSQRIISSQVISQLRILSRSVAAGSKFDREIWSNGLSPVLNLWKKLNQGSSLIHQKVAPPTEGQGSPVLSFIILEQFNAIRLVQGIHQSLAALSKVIRGTSLLTADVHKLATALLNQECPLSWQNKWEGPEDPMQYLTAVVARALALQSWVERAERQDLLSDLLDLSELFHPDTFLNALRQETARSMGCSMDNLKFTASWKSPIAEAKLQVKVGGLQLEGCSFDGARLSENRHDSPSVSAVPACYMAWIPQDSSRGYGTEEVILLPVYTSSERVRVVTQVALPCGGNTDKWIQSGAALFLKQQ</sequence>
<dbReference type="Gene3D" id="1.10.8.710">
    <property type="match status" value="1"/>
</dbReference>
<evidence type="ECO:0000256" key="13">
    <source>
        <dbReference type="ARBA" id="ARBA00023069"/>
    </source>
</evidence>
<feature type="domain" description="AAA+ ATPase" evidence="24">
    <location>
        <begin position="2298"/>
        <end position="2446"/>
    </location>
</feature>
<dbReference type="Gene3D" id="1.20.140.100">
    <property type="entry name" value="Dynein heavy chain, N-terminal domain 2"/>
    <property type="match status" value="1"/>
</dbReference>
<dbReference type="InterPro" id="IPR042222">
    <property type="entry name" value="Dynein_2_N"/>
</dbReference>
<dbReference type="InterPro" id="IPR026983">
    <property type="entry name" value="DHC"/>
</dbReference>
<dbReference type="FunFam" id="1.20.140.100:FF:000005">
    <property type="entry name" value="cytoplasmic dynein 2 heavy chain 1"/>
    <property type="match status" value="1"/>
</dbReference>
<dbReference type="EMBL" id="JAGEUA010000006">
    <property type="protein sequence ID" value="KAL0973443.1"/>
    <property type="molecule type" value="Genomic_DNA"/>
</dbReference>
<evidence type="ECO:0000256" key="9">
    <source>
        <dbReference type="ARBA" id="ARBA00022794"/>
    </source>
</evidence>
<dbReference type="Pfam" id="PF12780">
    <property type="entry name" value="AAA_8"/>
    <property type="match status" value="1"/>
</dbReference>
<evidence type="ECO:0000256" key="10">
    <source>
        <dbReference type="ARBA" id="ARBA00022840"/>
    </source>
</evidence>
<keyword evidence="26" id="KW-1185">Reference proteome</keyword>
<evidence type="ECO:0000256" key="3">
    <source>
        <dbReference type="ARBA" id="ARBA00008887"/>
    </source>
</evidence>
<dbReference type="PANTHER" id="PTHR46532">
    <property type="entry name" value="MALE FERTILITY FACTOR KL5"/>
    <property type="match status" value="1"/>
</dbReference>
<dbReference type="PANTHER" id="PTHR46532:SF15">
    <property type="entry name" value="CYTOPLASMIC DYNEIN 2 HEAVY CHAIN 1"/>
    <property type="match status" value="1"/>
</dbReference>
<dbReference type="Gene3D" id="3.20.180.20">
    <property type="entry name" value="Dynein heavy chain, N-terminal domain 2"/>
    <property type="match status" value="1"/>
</dbReference>
<dbReference type="Gene3D" id="6.10.140.1060">
    <property type="match status" value="1"/>
</dbReference>
<evidence type="ECO:0000256" key="15">
    <source>
        <dbReference type="ARBA" id="ARBA00023175"/>
    </source>
</evidence>
<dbReference type="FunFam" id="1.10.8.720:FF:000006">
    <property type="entry name" value="cytoplasmic dynein 2 heavy chain 1"/>
    <property type="match status" value="1"/>
</dbReference>
<keyword evidence="13" id="KW-0969">Cilium</keyword>
<dbReference type="FunFam" id="1.20.920.20:FF:000002">
    <property type="entry name" value="Cytoplasmic dynein 1 heavy chain"/>
    <property type="match status" value="1"/>
</dbReference>
<accession>A0ABD0WNK6</accession>
<evidence type="ECO:0000256" key="7">
    <source>
        <dbReference type="ARBA" id="ARBA00022701"/>
    </source>
</evidence>
<dbReference type="InterPro" id="IPR043160">
    <property type="entry name" value="Dynein_C_barrel"/>
</dbReference>
<keyword evidence="9" id="KW-0970">Cilium biogenesis/degradation</keyword>
<evidence type="ECO:0000259" key="24">
    <source>
        <dbReference type="SMART" id="SM00382"/>
    </source>
</evidence>
<dbReference type="SUPFAM" id="SSF52540">
    <property type="entry name" value="P-loop containing nucleoside triphosphate hydrolases"/>
    <property type="match status" value="4"/>
</dbReference>
<dbReference type="InterPro" id="IPR004273">
    <property type="entry name" value="Dynein_heavy_D6_P-loop"/>
</dbReference>
<dbReference type="GO" id="GO:0005930">
    <property type="term" value="C:axoneme"/>
    <property type="evidence" value="ECO:0007669"/>
    <property type="project" value="UniProtKB-SubCell"/>
</dbReference>
<comment type="similarity">
    <text evidence="3">Belongs to the dynein heavy chain family.</text>
</comment>
<keyword evidence="12 23" id="KW-0175">Coiled coil</keyword>
<keyword evidence="10" id="KW-0067">ATP-binding</keyword>
<keyword evidence="7" id="KW-0493">Microtubule</keyword>
<dbReference type="Pfam" id="PF22597">
    <property type="entry name" value="DYN_lid"/>
    <property type="match status" value="1"/>
</dbReference>
<dbReference type="InterPro" id="IPR043157">
    <property type="entry name" value="Dynein_AAA1S"/>
</dbReference>
<dbReference type="InterPro" id="IPR024743">
    <property type="entry name" value="Dynein_HC_stalk"/>
</dbReference>
<dbReference type="FunFam" id="3.40.50.300:FF:000071">
    <property type="entry name" value="Cytoplasmic dynein heavy chain 1"/>
    <property type="match status" value="1"/>
</dbReference>
<dbReference type="Gene3D" id="1.20.1270.280">
    <property type="match status" value="1"/>
</dbReference>
<dbReference type="Gene3D" id="3.40.50.300">
    <property type="entry name" value="P-loop containing nucleotide triphosphate hydrolases"/>
    <property type="match status" value="5"/>
</dbReference>
<organism evidence="25 26">
    <name type="scientific">Umbra pygmaea</name>
    <name type="common">Eastern mudminnow</name>
    <dbReference type="NCBI Taxonomy" id="75934"/>
    <lineage>
        <taxon>Eukaryota</taxon>
        <taxon>Metazoa</taxon>
        <taxon>Chordata</taxon>
        <taxon>Craniata</taxon>
        <taxon>Vertebrata</taxon>
        <taxon>Euteleostomi</taxon>
        <taxon>Actinopterygii</taxon>
        <taxon>Neopterygii</taxon>
        <taxon>Teleostei</taxon>
        <taxon>Protacanthopterygii</taxon>
        <taxon>Esociformes</taxon>
        <taxon>Umbridae</taxon>
        <taxon>Umbra</taxon>
    </lineage>
</organism>
<evidence type="ECO:0000256" key="2">
    <source>
        <dbReference type="ARBA" id="ARBA00004430"/>
    </source>
</evidence>
<dbReference type="Proteomes" id="UP001557470">
    <property type="component" value="Unassembled WGS sequence"/>
</dbReference>
<dbReference type="InterPro" id="IPR042228">
    <property type="entry name" value="Dynein_linker_3"/>
</dbReference>
<dbReference type="InterPro" id="IPR003593">
    <property type="entry name" value="AAA+_ATPase"/>
</dbReference>
<dbReference type="InterPro" id="IPR042219">
    <property type="entry name" value="AAA_lid_11_sf"/>
</dbReference>
<dbReference type="Gene3D" id="1.20.920.20">
    <property type="match status" value="1"/>
</dbReference>
<dbReference type="GO" id="GO:0005874">
    <property type="term" value="C:microtubule"/>
    <property type="evidence" value="ECO:0007669"/>
    <property type="project" value="UniProtKB-KW"/>
</dbReference>
<dbReference type="Gene3D" id="1.10.8.1220">
    <property type="match status" value="1"/>
</dbReference>
<keyword evidence="5" id="KW-1003">Cell membrane</keyword>
<dbReference type="FunFam" id="1.10.8.710:FF:000006">
    <property type="entry name" value="cytoplasmic dynein 2 heavy chain 1"/>
    <property type="match status" value="1"/>
</dbReference>
<dbReference type="FunFam" id="3.10.490.20:FF:000007">
    <property type="entry name" value="Dynein cytoplasmic 2 heavy chain 1"/>
    <property type="match status" value="1"/>
</dbReference>
<dbReference type="GO" id="GO:0030030">
    <property type="term" value="P:cell projection organization"/>
    <property type="evidence" value="ECO:0007669"/>
    <property type="project" value="UniProtKB-KW"/>
</dbReference>
<evidence type="ECO:0000313" key="25">
    <source>
        <dbReference type="EMBL" id="KAL0973443.1"/>
    </source>
</evidence>
<evidence type="ECO:0000256" key="4">
    <source>
        <dbReference type="ARBA" id="ARBA00022473"/>
    </source>
</evidence>
<evidence type="ECO:0000313" key="26">
    <source>
        <dbReference type="Proteomes" id="UP001557470"/>
    </source>
</evidence>
<evidence type="ECO:0000256" key="21">
    <source>
        <dbReference type="ARBA" id="ARBA00083259"/>
    </source>
</evidence>
<dbReference type="Gene3D" id="1.20.920.30">
    <property type="match status" value="1"/>
</dbReference>
<keyword evidence="14" id="KW-0472">Membrane</keyword>
<dbReference type="Pfam" id="PF03028">
    <property type="entry name" value="Dynein_heavy"/>
    <property type="match status" value="1"/>
</dbReference>
<dbReference type="Pfam" id="PF08385">
    <property type="entry name" value="DHC_N1"/>
    <property type="match status" value="1"/>
</dbReference>
<dbReference type="InterPro" id="IPR041658">
    <property type="entry name" value="AAA_lid_11"/>
</dbReference>
<dbReference type="InterPro" id="IPR035699">
    <property type="entry name" value="AAA_6"/>
</dbReference>
<dbReference type="Pfam" id="PF21264">
    <property type="entry name" value="DYNC2H1_AAA_dom"/>
    <property type="match status" value="1"/>
</dbReference>
<evidence type="ECO:0000256" key="18">
    <source>
        <dbReference type="ARBA" id="ARBA00023902"/>
    </source>
</evidence>
<feature type="domain" description="AAA+ ATPase" evidence="24">
    <location>
        <begin position="1986"/>
        <end position="2141"/>
    </location>
</feature>
<keyword evidence="6" id="KW-0963">Cytoplasm</keyword>
<dbReference type="InterPro" id="IPR035706">
    <property type="entry name" value="AAA_9"/>
</dbReference>
<dbReference type="InterPro" id="IPR049400">
    <property type="entry name" value="DYNC2H1_AAA_dom"/>
</dbReference>
<keyword evidence="17" id="KW-0966">Cell projection</keyword>
<dbReference type="FunFam" id="1.20.1270.280:FF:000006">
    <property type="entry name" value="Dynein cytoplasmic 2 heavy chain 1"/>
    <property type="match status" value="1"/>
</dbReference>
<dbReference type="Gene3D" id="1.10.8.720">
    <property type="entry name" value="Region D6 of dynein motor"/>
    <property type="match status" value="1"/>
</dbReference>
<comment type="subunit">
    <text evidence="19">The cytoplasmic dynein complex 2 is probably composed by a heavy chain DYNC2H1 homodimer and a number of DYNC2LI1 light intermediate chains.</text>
</comment>
<keyword evidence="16" id="KW-0206">Cytoskeleton</keyword>
<evidence type="ECO:0000256" key="23">
    <source>
        <dbReference type="SAM" id="Coils"/>
    </source>
</evidence>
<dbReference type="InterPro" id="IPR054354">
    <property type="entry name" value="DYNC2H1-like_lid"/>
</dbReference>
<dbReference type="InterPro" id="IPR013602">
    <property type="entry name" value="Dynein_heavy_linker"/>
</dbReference>
<evidence type="ECO:0000256" key="5">
    <source>
        <dbReference type="ARBA" id="ARBA00022475"/>
    </source>
</evidence>
<keyword evidence="15" id="KW-0505">Motor protein</keyword>
<dbReference type="FunFam" id="1.10.8.1220:FF:000003">
    <property type="entry name" value="Dynein cytoplasmic 2 heavy chain 1"/>
    <property type="match status" value="1"/>
</dbReference>
<dbReference type="FunFam" id="3.40.50.300:FF:000706">
    <property type="entry name" value="Cytoplasmic dynein 2 heavy chain 1"/>
    <property type="match status" value="1"/>
</dbReference>
<dbReference type="GO" id="GO:0030286">
    <property type="term" value="C:dynein complex"/>
    <property type="evidence" value="ECO:0007669"/>
    <property type="project" value="UniProtKB-KW"/>
</dbReference>
<dbReference type="InterPro" id="IPR027417">
    <property type="entry name" value="P-loop_NTPase"/>
</dbReference>
<name>A0ABD0WNK6_UMBPY</name>
<proteinExistence type="inferred from homology"/>
<dbReference type="FunFam" id="3.40.50.300:FF:001810">
    <property type="entry name" value="Cytoplasmic dynein 2 heavy chain 1"/>
    <property type="match status" value="1"/>
</dbReference>
<dbReference type="InterPro" id="IPR024317">
    <property type="entry name" value="Dynein_heavy_chain_D4_dom"/>
</dbReference>
<keyword evidence="4" id="KW-0217">Developmental protein</keyword>
<dbReference type="Pfam" id="PF08393">
    <property type="entry name" value="DHC_N2"/>
    <property type="match status" value="1"/>
</dbReference>
<dbReference type="Gene3D" id="1.20.58.1120">
    <property type="match status" value="1"/>
</dbReference>
<dbReference type="Pfam" id="PF18199">
    <property type="entry name" value="Dynein_C"/>
    <property type="match status" value="1"/>
</dbReference>
<dbReference type="FunFam" id="1.20.920.30:FF:000006">
    <property type="entry name" value="Cytoplasmic dynein 2 heavy chain 1"/>
    <property type="match status" value="1"/>
</dbReference>
<dbReference type="InterPro" id="IPR013594">
    <property type="entry name" value="Dynein_heavy_tail"/>
</dbReference>
<dbReference type="Pfam" id="PF12775">
    <property type="entry name" value="AAA_7"/>
    <property type="match status" value="1"/>
</dbReference>
<dbReference type="FunFam" id="1.20.58.1120:FF:000006">
    <property type="entry name" value="cytoplasmic dynein 2 heavy chain 1"/>
    <property type="match status" value="1"/>
</dbReference>
<dbReference type="FunFam" id="3.20.180.20:FF:000002">
    <property type="entry name" value="Cytoplasmic dynein heavy chain 1"/>
    <property type="match status" value="1"/>
</dbReference>
<dbReference type="InterPro" id="IPR041228">
    <property type="entry name" value="Dynein_C"/>
</dbReference>
<evidence type="ECO:0000256" key="12">
    <source>
        <dbReference type="ARBA" id="ARBA00023054"/>
    </source>
</evidence>
<evidence type="ECO:0000256" key="16">
    <source>
        <dbReference type="ARBA" id="ARBA00023212"/>
    </source>
</evidence>
<protein>
    <recommendedName>
        <fullName evidence="18">Cytoplasmic dynein 2 heavy chain 1</fullName>
    </recommendedName>
    <alternativeName>
        <fullName evidence="20">Cytoplasmic dynein 2 heavy chain</fullName>
    </alternativeName>
    <alternativeName>
        <fullName evidence="21">Dynein cytoplasmic heavy chain 2</fullName>
    </alternativeName>
    <alternativeName>
        <fullName evidence="22">Dynein heavy chain isotype 1B</fullName>
    </alternativeName>
</protein>
<dbReference type="Pfam" id="PF12777">
    <property type="entry name" value="MT"/>
    <property type="match status" value="1"/>
</dbReference>
<evidence type="ECO:0000256" key="22">
    <source>
        <dbReference type="ARBA" id="ARBA00083782"/>
    </source>
</evidence>
<feature type="coiled-coil region" evidence="23">
    <location>
        <begin position="2910"/>
        <end position="2969"/>
    </location>
</feature>
<evidence type="ECO:0000256" key="19">
    <source>
        <dbReference type="ARBA" id="ARBA00064100"/>
    </source>
</evidence>
<gene>
    <name evidence="25" type="ORF">UPYG_G00203690</name>
</gene>
<feature type="coiled-coil region" evidence="23">
    <location>
        <begin position="3130"/>
        <end position="3164"/>
    </location>
</feature>
<evidence type="ECO:0000256" key="11">
    <source>
        <dbReference type="ARBA" id="ARBA00023017"/>
    </source>
</evidence>
<keyword evidence="11" id="KW-0243">Dynein</keyword>
<evidence type="ECO:0000256" key="14">
    <source>
        <dbReference type="ARBA" id="ARBA00023136"/>
    </source>
</evidence>
<dbReference type="Gene3D" id="3.10.490.20">
    <property type="match status" value="1"/>
</dbReference>
<dbReference type="GO" id="GO:0005524">
    <property type="term" value="F:ATP binding"/>
    <property type="evidence" value="ECO:0007669"/>
    <property type="project" value="UniProtKB-KW"/>
</dbReference>
<comment type="caution">
    <text evidence="25">The sequence shown here is derived from an EMBL/GenBank/DDBJ whole genome shotgun (WGS) entry which is preliminary data.</text>
</comment>
<dbReference type="FunFam" id="3.40.50.300:FF:000598">
    <property type="entry name" value="Dynein cytoplasmic 2 heavy chain 1"/>
    <property type="match status" value="1"/>
</dbReference>
<evidence type="ECO:0000256" key="17">
    <source>
        <dbReference type="ARBA" id="ARBA00023273"/>
    </source>
</evidence>
<evidence type="ECO:0000256" key="6">
    <source>
        <dbReference type="ARBA" id="ARBA00022490"/>
    </source>
</evidence>
<evidence type="ECO:0000256" key="8">
    <source>
        <dbReference type="ARBA" id="ARBA00022741"/>
    </source>
</evidence>
<dbReference type="Pfam" id="PF12774">
    <property type="entry name" value="AAA_6"/>
    <property type="match status" value="1"/>
</dbReference>
<reference evidence="25 26" key="1">
    <citation type="submission" date="2024-06" db="EMBL/GenBank/DDBJ databases">
        <authorList>
            <person name="Pan Q."/>
            <person name="Wen M."/>
            <person name="Jouanno E."/>
            <person name="Zahm M."/>
            <person name="Klopp C."/>
            <person name="Cabau C."/>
            <person name="Louis A."/>
            <person name="Berthelot C."/>
            <person name="Parey E."/>
            <person name="Roest Crollius H."/>
            <person name="Montfort J."/>
            <person name="Robinson-Rechavi M."/>
            <person name="Bouchez O."/>
            <person name="Lampietro C."/>
            <person name="Lopez Roques C."/>
            <person name="Donnadieu C."/>
            <person name="Postlethwait J."/>
            <person name="Bobe J."/>
            <person name="Verreycken H."/>
            <person name="Guiguen Y."/>
        </authorList>
    </citation>
    <scope>NUCLEOTIDE SEQUENCE [LARGE SCALE GENOMIC DNA]</scope>
    <source>
        <strain evidence="25">Up_M1</strain>
        <tissue evidence="25">Testis</tissue>
    </source>
</reference>
<feature type="domain" description="AAA+ ATPase" evidence="24">
    <location>
        <begin position="1684"/>
        <end position="1830"/>
    </location>
</feature>
<dbReference type="FunFam" id="3.40.50.300:FF:000710">
    <property type="entry name" value="Cytoplasmic dynein 2 heavy chain 1"/>
    <property type="match status" value="1"/>
</dbReference>
<dbReference type="Pfam" id="PF12781">
    <property type="entry name" value="AAA_9"/>
    <property type="match status" value="1"/>
</dbReference>